<dbReference type="InterPro" id="IPR017453">
    <property type="entry name" value="GCV_H_sub"/>
</dbReference>
<evidence type="ECO:0000256" key="3">
    <source>
        <dbReference type="ARBA" id="ARBA00022946"/>
    </source>
</evidence>
<reference evidence="7" key="1">
    <citation type="submission" date="2015-10" db="EMBL/GenBank/DDBJ databases">
        <authorList>
            <person name="Regsiter A."/>
            <person name="william w."/>
        </authorList>
    </citation>
    <scope>NUCLEOTIDE SEQUENCE</scope>
    <source>
        <strain evidence="7">Montdore</strain>
    </source>
</reference>
<proteinExistence type="inferred from homology"/>
<dbReference type="InterPro" id="IPR002930">
    <property type="entry name" value="GCV_H"/>
</dbReference>
<dbReference type="NCBIfam" id="TIGR00527">
    <property type="entry name" value="gcvH"/>
    <property type="match status" value="1"/>
</dbReference>
<dbReference type="GO" id="GO:0009249">
    <property type="term" value="P:protein lipoylation"/>
    <property type="evidence" value="ECO:0007669"/>
    <property type="project" value="TreeGrafter"/>
</dbReference>
<comment type="cofactor">
    <cofactor evidence="5">
        <name>(R)-lipoate</name>
        <dbReference type="ChEBI" id="CHEBI:83088"/>
    </cofactor>
    <text evidence="5">Binds 1 lipoyl cofactor covalently.</text>
</comment>
<keyword evidence="8" id="KW-1185">Reference proteome</keyword>
<dbReference type="PROSITE" id="PS00189">
    <property type="entry name" value="LIPOYL"/>
    <property type="match status" value="1"/>
</dbReference>
<dbReference type="PROSITE" id="PS50968">
    <property type="entry name" value="BIOTINYL_LIPOYL"/>
    <property type="match status" value="1"/>
</dbReference>
<organism evidence="7 8">
    <name type="scientific">Tuber aestivum</name>
    <name type="common">summer truffle</name>
    <dbReference type="NCBI Taxonomy" id="59557"/>
    <lineage>
        <taxon>Eukaryota</taxon>
        <taxon>Fungi</taxon>
        <taxon>Dikarya</taxon>
        <taxon>Ascomycota</taxon>
        <taxon>Pezizomycotina</taxon>
        <taxon>Pezizomycetes</taxon>
        <taxon>Pezizales</taxon>
        <taxon>Tuberaceae</taxon>
        <taxon>Tuber</taxon>
    </lineage>
</organism>
<protein>
    <recommendedName>
        <fullName evidence="5">Glycine cleavage system H protein</fullName>
    </recommendedName>
</protein>
<evidence type="ECO:0000313" key="7">
    <source>
        <dbReference type="EMBL" id="CUS14413.1"/>
    </source>
</evidence>
<dbReference type="GO" id="GO:0019464">
    <property type="term" value="P:glycine decarboxylation via glycine cleavage system"/>
    <property type="evidence" value="ECO:0007669"/>
    <property type="project" value="UniProtKB-UniRule"/>
</dbReference>
<evidence type="ECO:0000256" key="1">
    <source>
        <dbReference type="ARBA" id="ARBA00009249"/>
    </source>
</evidence>
<dbReference type="GO" id="GO:0005960">
    <property type="term" value="C:glycine cleavage complex"/>
    <property type="evidence" value="ECO:0007669"/>
    <property type="project" value="UniProtKB-UniRule"/>
</dbReference>
<dbReference type="PANTHER" id="PTHR11715">
    <property type="entry name" value="GLYCINE CLEAVAGE SYSTEM H PROTEIN"/>
    <property type="match status" value="1"/>
</dbReference>
<dbReference type="HAMAP" id="MF_00272">
    <property type="entry name" value="GcvH"/>
    <property type="match status" value="1"/>
</dbReference>
<dbReference type="Gene3D" id="2.40.50.100">
    <property type="match status" value="1"/>
</dbReference>
<feature type="modified residue" description="N6-lipoyllysine" evidence="4">
    <location>
        <position position="111"/>
    </location>
</feature>
<dbReference type="InterPro" id="IPR011053">
    <property type="entry name" value="Single_hybrid_motif"/>
</dbReference>
<feature type="domain" description="Lipoyl-binding" evidence="6">
    <location>
        <begin position="70"/>
        <end position="152"/>
    </location>
</feature>
<dbReference type="InterPro" id="IPR003016">
    <property type="entry name" value="2-oxoA_DH_lipoyl-BS"/>
</dbReference>
<dbReference type="NCBIfam" id="NF002270">
    <property type="entry name" value="PRK01202.1"/>
    <property type="match status" value="1"/>
</dbReference>
<dbReference type="CDD" id="cd06848">
    <property type="entry name" value="GCS_H"/>
    <property type="match status" value="1"/>
</dbReference>
<gene>
    <name evidence="7" type="ORF">GSTUAT00001464001</name>
</gene>
<name>A0A292Q6M5_9PEZI</name>
<evidence type="ECO:0000256" key="4">
    <source>
        <dbReference type="PIRSR" id="PIRSR617453-50"/>
    </source>
</evidence>
<dbReference type="PANTHER" id="PTHR11715:SF3">
    <property type="entry name" value="GLYCINE CLEAVAGE SYSTEM H PROTEIN-RELATED"/>
    <property type="match status" value="1"/>
</dbReference>
<comment type="subcellular location">
    <subcellularLocation>
        <location evidence="5">Mitochondrion</location>
    </subcellularLocation>
</comment>
<evidence type="ECO:0000313" key="8">
    <source>
        <dbReference type="Proteomes" id="UP001412239"/>
    </source>
</evidence>
<dbReference type="Proteomes" id="UP001412239">
    <property type="component" value="Unassembled WGS sequence"/>
</dbReference>
<dbReference type="Pfam" id="PF01597">
    <property type="entry name" value="GCV_H"/>
    <property type="match status" value="1"/>
</dbReference>
<dbReference type="InterPro" id="IPR033753">
    <property type="entry name" value="GCV_H/Fam206"/>
</dbReference>
<keyword evidence="2 4" id="KW-0450">Lipoyl</keyword>
<comment type="subunit">
    <text evidence="5">The glycine cleavage system is composed of four proteins: P, T, L and H.</text>
</comment>
<evidence type="ECO:0000256" key="5">
    <source>
        <dbReference type="RuleBase" id="RU364055"/>
    </source>
</evidence>
<keyword evidence="5" id="KW-0496">Mitochondrion</keyword>
<sequence length="177" mass="19076">MASLLRSLLTRPVFKPAYTTRVVVHRRNFTCLRNTPRTTNGSFYPNLAAALVPTLLPSIGRSQADRGELPATVGITEYAQKALGEVVYVELPRADAEVEAGEVVGAVESVKSASDILSPLSGTIVEANNELGNNPKLINKSAEGDGWICKIKVDDPEDIEALMSKEDYDAHVKGMGH</sequence>
<dbReference type="AlphaFoldDB" id="A0A292Q6M5"/>
<comment type="function">
    <text evidence="5">The H protein shuttles the methylamine group of glycine from the P protein to the T protein.</text>
</comment>
<evidence type="ECO:0000259" key="6">
    <source>
        <dbReference type="PROSITE" id="PS50968"/>
    </source>
</evidence>
<comment type="similarity">
    <text evidence="1 5">Belongs to the GcvH family.</text>
</comment>
<evidence type="ECO:0000256" key="2">
    <source>
        <dbReference type="ARBA" id="ARBA00022823"/>
    </source>
</evidence>
<dbReference type="EMBL" id="LN890959">
    <property type="protein sequence ID" value="CUS14413.1"/>
    <property type="molecule type" value="Genomic_DNA"/>
</dbReference>
<dbReference type="SUPFAM" id="SSF51230">
    <property type="entry name" value="Single hybrid motif"/>
    <property type="match status" value="1"/>
</dbReference>
<keyword evidence="3 5" id="KW-0809">Transit peptide</keyword>
<dbReference type="InterPro" id="IPR000089">
    <property type="entry name" value="Biotin_lipoyl"/>
</dbReference>
<dbReference type="GO" id="GO:0005739">
    <property type="term" value="C:mitochondrion"/>
    <property type="evidence" value="ECO:0007669"/>
    <property type="project" value="UniProtKB-SubCell"/>
</dbReference>
<accession>A0A292Q6M5</accession>